<dbReference type="AlphaFoldDB" id="M1B228"/>
<evidence type="ECO:0000313" key="2">
    <source>
        <dbReference type="EnsemblPlants" id="PGSC0003DMT400035275"/>
    </source>
</evidence>
<dbReference type="EnsemblPlants" id="PGSC0003DMT400035275">
    <property type="protein sequence ID" value="PGSC0003DMT400035275"/>
    <property type="gene ID" value="PGSC0003DMG400013554"/>
</dbReference>
<protein>
    <submittedName>
        <fullName evidence="2">Uncharacterized protein</fullName>
    </submittedName>
</protein>
<dbReference type="Proteomes" id="UP000011115">
    <property type="component" value="Unassembled WGS sequence"/>
</dbReference>
<dbReference type="InterPro" id="IPR036615">
    <property type="entry name" value="Mur_ligase_C_dom_sf"/>
</dbReference>
<dbReference type="PaxDb" id="4113-PGSC0003DMT400035275"/>
<dbReference type="HOGENOM" id="CLU_1430343_0_0_1"/>
<evidence type="ECO:0000256" key="1">
    <source>
        <dbReference type="SAM" id="MobiDB-lite"/>
    </source>
</evidence>
<organism evidence="2 3">
    <name type="scientific">Solanum tuberosum</name>
    <name type="common">Potato</name>
    <dbReference type="NCBI Taxonomy" id="4113"/>
    <lineage>
        <taxon>Eukaryota</taxon>
        <taxon>Viridiplantae</taxon>
        <taxon>Streptophyta</taxon>
        <taxon>Embryophyta</taxon>
        <taxon>Tracheophyta</taxon>
        <taxon>Spermatophyta</taxon>
        <taxon>Magnoliopsida</taxon>
        <taxon>eudicotyledons</taxon>
        <taxon>Gunneridae</taxon>
        <taxon>Pentapetalae</taxon>
        <taxon>asterids</taxon>
        <taxon>lamiids</taxon>
        <taxon>Solanales</taxon>
        <taxon>Solanaceae</taxon>
        <taxon>Solanoideae</taxon>
        <taxon>Solaneae</taxon>
        <taxon>Solanum</taxon>
    </lineage>
</organism>
<dbReference type="Gramene" id="PGSC0003DMT400035275">
    <property type="protein sequence ID" value="PGSC0003DMT400035275"/>
    <property type="gene ID" value="PGSC0003DMG400013554"/>
</dbReference>
<proteinExistence type="predicted"/>
<evidence type="ECO:0000313" key="3">
    <source>
        <dbReference type="Proteomes" id="UP000011115"/>
    </source>
</evidence>
<accession>M1B228</accession>
<reference evidence="3" key="1">
    <citation type="journal article" date="2011" name="Nature">
        <title>Genome sequence and analysis of the tuber crop potato.</title>
        <authorList>
            <consortium name="The Potato Genome Sequencing Consortium"/>
        </authorList>
    </citation>
    <scope>NUCLEOTIDE SEQUENCE [LARGE SCALE GENOMIC DNA]</scope>
    <source>
        <strain evidence="3">cv. DM1-3 516 R44</strain>
    </source>
</reference>
<dbReference type="GO" id="GO:0016881">
    <property type="term" value="F:acid-amino acid ligase activity"/>
    <property type="evidence" value="ECO:0007669"/>
    <property type="project" value="InterPro"/>
</dbReference>
<sequence>MLQCYSPLLLVNPKPVLEDAIEDRCKWFEIDPQAKKMNTKKWPLFEDWEEIFVGTEEAENATGQGGFATTEDLTESSSFTGAENVTGPSVFNEGENVAGSKNEHAGSRKSHKQEFKFHELMVHSYCDAHFDVVALVGTKFMASKIINDLNSGDVILVKGSRKIGMEVIVDAIKSINFGVLLCHAVMSKCD</sequence>
<dbReference type="Gene3D" id="3.90.190.20">
    <property type="entry name" value="Mur ligase, C-terminal domain"/>
    <property type="match status" value="1"/>
</dbReference>
<reference evidence="2" key="2">
    <citation type="submission" date="2015-06" db="UniProtKB">
        <authorList>
            <consortium name="EnsemblPlants"/>
        </authorList>
    </citation>
    <scope>IDENTIFICATION</scope>
    <source>
        <strain evidence="2">DM1-3 516 R44</strain>
    </source>
</reference>
<feature type="compositionally biased region" description="Polar residues" evidence="1">
    <location>
        <begin position="78"/>
        <end position="89"/>
    </location>
</feature>
<keyword evidence="3" id="KW-1185">Reference proteome</keyword>
<feature type="region of interest" description="Disordered" evidence="1">
    <location>
        <begin position="78"/>
        <end position="108"/>
    </location>
</feature>
<name>M1B228_SOLTU</name>
<dbReference type="InParanoid" id="M1B228"/>